<feature type="compositionally biased region" description="Acidic residues" evidence="4">
    <location>
        <begin position="800"/>
        <end position="812"/>
    </location>
</feature>
<gene>
    <name evidence="7" type="ORF">RHGRI_029181</name>
</gene>
<dbReference type="InterPro" id="IPR036915">
    <property type="entry name" value="Cyclin-like_sf"/>
</dbReference>
<dbReference type="Gene3D" id="1.20.5.340">
    <property type="match status" value="1"/>
</dbReference>
<feature type="coiled-coil region" evidence="3">
    <location>
        <begin position="1022"/>
        <end position="1063"/>
    </location>
</feature>
<feature type="region of interest" description="Disordered" evidence="4">
    <location>
        <begin position="613"/>
        <end position="664"/>
    </location>
</feature>
<evidence type="ECO:0000256" key="4">
    <source>
        <dbReference type="SAM" id="MobiDB-lite"/>
    </source>
</evidence>
<feature type="domain" description="Aminotransferase-like plant mobile" evidence="6">
    <location>
        <begin position="398"/>
        <end position="455"/>
    </location>
</feature>
<keyword evidence="2" id="KW-0131">Cell cycle</keyword>
<dbReference type="Pfam" id="PF10536">
    <property type="entry name" value="PMD"/>
    <property type="match status" value="1"/>
</dbReference>
<dbReference type="Gene3D" id="1.10.472.10">
    <property type="entry name" value="Cyclin-like"/>
    <property type="match status" value="2"/>
</dbReference>
<dbReference type="InterPro" id="IPR019557">
    <property type="entry name" value="AminoTfrase-like_pln_mobile"/>
</dbReference>
<dbReference type="InterPro" id="IPR039361">
    <property type="entry name" value="Cyclin"/>
</dbReference>
<evidence type="ECO:0000259" key="5">
    <source>
        <dbReference type="Pfam" id="PF00134"/>
    </source>
</evidence>
<feature type="region of interest" description="Disordered" evidence="4">
    <location>
        <begin position="877"/>
        <end position="899"/>
    </location>
</feature>
<evidence type="ECO:0008006" key="9">
    <source>
        <dbReference type="Google" id="ProtNLM"/>
    </source>
</evidence>
<keyword evidence="8" id="KW-1185">Reference proteome</keyword>
<keyword evidence="3" id="KW-0175">Coiled coil</keyword>
<feature type="region of interest" description="Disordered" evidence="4">
    <location>
        <begin position="785"/>
        <end position="850"/>
    </location>
</feature>
<feature type="compositionally biased region" description="Polar residues" evidence="4">
    <location>
        <begin position="636"/>
        <end position="650"/>
    </location>
</feature>
<feature type="compositionally biased region" description="Polar residues" evidence="4">
    <location>
        <begin position="877"/>
        <end position="896"/>
    </location>
</feature>
<organism evidence="7 8">
    <name type="scientific">Rhododendron griersonianum</name>
    <dbReference type="NCBI Taxonomy" id="479676"/>
    <lineage>
        <taxon>Eukaryota</taxon>
        <taxon>Viridiplantae</taxon>
        <taxon>Streptophyta</taxon>
        <taxon>Embryophyta</taxon>
        <taxon>Tracheophyta</taxon>
        <taxon>Spermatophyta</taxon>
        <taxon>Magnoliopsida</taxon>
        <taxon>eudicotyledons</taxon>
        <taxon>Gunneridae</taxon>
        <taxon>Pentapetalae</taxon>
        <taxon>asterids</taxon>
        <taxon>Ericales</taxon>
        <taxon>Ericaceae</taxon>
        <taxon>Ericoideae</taxon>
        <taxon>Rhodoreae</taxon>
        <taxon>Rhododendron</taxon>
    </lineage>
</organism>
<evidence type="ECO:0000256" key="2">
    <source>
        <dbReference type="ARBA" id="ARBA00023306"/>
    </source>
</evidence>
<reference evidence="7" key="1">
    <citation type="submission" date="2020-08" db="EMBL/GenBank/DDBJ databases">
        <title>Plant Genome Project.</title>
        <authorList>
            <person name="Zhang R.-G."/>
        </authorList>
    </citation>
    <scope>NUCLEOTIDE SEQUENCE</scope>
    <source>
        <strain evidence="7">WSP0</strain>
        <tissue evidence="7">Leaf</tissue>
    </source>
</reference>
<feature type="compositionally biased region" description="Basic and acidic residues" evidence="4">
    <location>
        <begin position="789"/>
        <end position="799"/>
    </location>
</feature>
<keyword evidence="1" id="KW-0132">Cell division</keyword>
<dbReference type="Pfam" id="PF00134">
    <property type="entry name" value="Cyclin_N"/>
    <property type="match status" value="1"/>
</dbReference>
<comment type="caution">
    <text evidence="7">The sequence shown here is derived from an EMBL/GenBank/DDBJ whole genome shotgun (WGS) entry which is preliminary data.</text>
</comment>
<evidence type="ECO:0000259" key="6">
    <source>
        <dbReference type="Pfam" id="PF10536"/>
    </source>
</evidence>
<evidence type="ECO:0000256" key="1">
    <source>
        <dbReference type="ARBA" id="ARBA00022618"/>
    </source>
</evidence>
<dbReference type="PANTHER" id="PTHR10177">
    <property type="entry name" value="CYCLINS"/>
    <property type="match status" value="1"/>
</dbReference>
<dbReference type="AlphaFoldDB" id="A0AAV6IIB6"/>
<dbReference type="EMBL" id="JACTNZ010000010">
    <property type="protein sequence ID" value="KAG5528416.1"/>
    <property type="molecule type" value="Genomic_DNA"/>
</dbReference>
<dbReference type="InterPro" id="IPR006671">
    <property type="entry name" value="Cyclin_N"/>
</dbReference>
<feature type="domain" description="Cyclin N-terminal" evidence="5">
    <location>
        <begin position="64"/>
        <end position="129"/>
    </location>
</feature>
<dbReference type="CDD" id="cd20544">
    <property type="entry name" value="CYCLIN_AtCycD-like_rpt2"/>
    <property type="match status" value="1"/>
</dbReference>
<sequence>MSVSPDHIALNLYCGESASKVVSSDIRINCYCILRAAFDFPIDEENYIVHMCQYHLNGLTNKVSAQEGKRWQWQLLSVACLSLAAKMEETRVPLLLDLQVLEQPEFMFKPKTVQRMELLVMASLTWRLRIVTPFDFVDYFIRKVRCPDAYVDQLCCISAAISDLILRTCQVIDFQDHRPSAIAAAAVQSVLCTTGWNSSYPNIVIVHERDLFVQFYLPPLVRSSSHFVFVKAFEMFDHVIEFEDSTGFIMDFTSKTIEYLRRDQENVLDKSGPKVARHQSIYDSLTPTQRTPYIPPDNVDDLVYHGVRKCSEIDGRGFSKDRGSSPISLLRPFSRSEVDDSVPGSNFNLLIKKMKNEGVEWDSSFNIRGTPSHLQEPIWLFWLSDVLSSVAPTLEKAGIYSAVYISQFSYTRNINVFKAFLERWSPDTNSFHPTYGEVGFSLWDLHRVSGLPILGGLYEEYTPTNDILYSDQTRSTCRALFDIYANQKLKFMVFPLRRASRGFLPAKAKYFCRLVFLPVDLAVLCSRTLPTKVANSSIPGKKAVYGPFQYLFGWMSIYFPKTYSHGNPSNGKLIDKLIPYLGFIGAQATEPYARWWIASSFVVLQFSSELKRKQSNQPKTPKKRTKKTAAPIILDTPTSSRPDVSTSRRSSGMLLGPDKATRPSPRRYPQRYLLNILQSKCRNFCGTPVYFEFENPEAVICPLEMMFLENFDHPTQEFVSSLDQFRAYIDSLFEGKDSILEGKDVQAILNKFENGRELLVLGRVKASIEVPSLSLSSEYSALASNRLQGESKHDSQGETKDEDDESEDETDEFYNYTPLSDCSPKSAFKGHPSSHSTVLTAPSGSLKPTGSLPSKLATSFAAMASFKDHASSKNSWQATSSNLLPSSTPQVQSTGEASFDDLMDPVELERLIARIEKPPVQSNPLSSSEAAVHIQKGLFISLQSSTLSIEDIITQSNAIISLLKSFKVDLSSLYEKVKALVKYSVLWTKVSGSSSDKDVSLGELEAQYEIKKTNFEEMASSYEEMTSSVSNLSERVTSLEKEIARTKELLKKLEFELSSCKAKHSSSQSDLTKFSKTISKSDKDLHVALDLVEQCKKKSAYYDIVKGALDAARASLMD</sequence>
<evidence type="ECO:0000256" key="3">
    <source>
        <dbReference type="SAM" id="Coils"/>
    </source>
</evidence>
<proteinExistence type="predicted"/>
<evidence type="ECO:0000313" key="7">
    <source>
        <dbReference type="EMBL" id="KAG5528416.1"/>
    </source>
</evidence>
<dbReference type="SUPFAM" id="SSF47954">
    <property type="entry name" value="Cyclin-like"/>
    <property type="match status" value="1"/>
</dbReference>
<name>A0AAV6IIB6_9ERIC</name>
<dbReference type="Proteomes" id="UP000823749">
    <property type="component" value="Chromosome 10"/>
</dbReference>
<dbReference type="GO" id="GO:0051301">
    <property type="term" value="P:cell division"/>
    <property type="evidence" value="ECO:0007669"/>
    <property type="project" value="UniProtKB-KW"/>
</dbReference>
<protein>
    <recommendedName>
        <fullName evidence="9">Aminotransferase-like plant mobile domain-containing protein</fullName>
    </recommendedName>
</protein>
<feature type="compositionally biased region" description="Polar residues" evidence="4">
    <location>
        <begin position="833"/>
        <end position="850"/>
    </location>
</feature>
<evidence type="ECO:0000313" key="8">
    <source>
        <dbReference type="Proteomes" id="UP000823749"/>
    </source>
</evidence>
<accession>A0AAV6IIB6</accession>